<dbReference type="Pfam" id="PF13344">
    <property type="entry name" value="Hydrolase_6"/>
    <property type="match status" value="1"/>
</dbReference>
<dbReference type="Gene3D" id="3.40.50.1000">
    <property type="entry name" value="HAD superfamily/HAD-like"/>
    <property type="match status" value="2"/>
</dbReference>
<protein>
    <submittedName>
        <fullName evidence="1">HAD-like domain-containing protein</fullName>
    </submittedName>
</protein>
<keyword evidence="2" id="KW-1185">Reference proteome</keyword>
<dbReference type="Pfam" id="PF13242">
    <property type="entry name" value="Hydrolase_like"/>
    <property type="match status" value="1"/>
</dbReference>
<accession>A0ABQ7GID7</accession>
<dbReference type="InterPro" id="IPR006357">
    <property type="entry name" value="HAD-SF_hydro_IIA"/>
</dbReference>
<dbReference type="InterPro" id="IPR050324">
    <property type="entry name" value="CDP-alcohol_PTase-I"/>
</dbReference>
<dbReference type="InterPro" id="IPR023214">
    <property type="entry name" value="HAD_sf"/>
</dbReference>
<dbReference type="PANTHER" id="PTHR14269:SF4">
    <property type="entry name" value="CAT EYE SYNDROME CRITICAL REGION PROTEIN 5"/>
    <property type="match status" value="1"/>
</dbReference>
<dbReference type="NCBIfam" id="TIGR01456">
    <property type="entry name" value="CECR5"/>
    <property type="match status" value="1"/>
</dbReference>
<sequence>MLGIIALGVVKRQSKAASWALLGCSNASPQCALHSHATPNPMGGPGFVFDIDGVLTRGRSVLEPAKKAFEKLTTAQGWKYPVCFLTNGGGVTEAQKAAELSDWLNVPASEDQVILSHTPMRSLVPALQNQPVLICGRGSVLDVAKYYGFKRCMTVEQLAHAMPNAVPFAQLPGSAEMRNKDGPAQELPTEENPIKAVLVLTDPRNWYVDLQIILDVLMSGGVPTRSPTESGSVTSPVDLYFSNPDLLWANDFPRNRLGQGAFAHVLLSMYNELAEGRKPDFLVKWFGKPNPEPYLLAGKSLLNQAAQMGGVIPSNSNWTSGSHTHDLAAVFSGIYCVGDNPCADIRGANRAGPPFTSVLVKTGVFKGPGNCPRDPAMICVQDVLGAVEAALHKTRSLRFHSMR</sequence>
<organism evidence="1 2">
    <name type="scientific">Dunaliella salina</name>
    <name type="common">Green alga</name>
    <name type="synonym">Protococcus salinus</name>
    <dbReference type="NCBI Taxonomy" id="3046"/>
    <lineage>
        <taxon>Eukaryota</taxon>
        <taxon>Viridiplantae</taxon>
        <taxon>Chlorophyta</taxon>
        <taxon>core chlorophytes</taxon>
        <taxon>Chlorophyceae</taxon>
        <taxon>CS clade</taxon>
        <taxon>Chlamydomonadales</taxon>
        <taxon>Dunaliellaceae</taxon>
        <taxon>Dunaliella</taxon>
    </lineage>
</organism>
<proteinExistence type="predicted"/>
<reference evidence="1" key="1">
    <citation type="submission" date="2017-08" db="EMBL/GenBank/DDBJ databases">
        <authorList>
            <person name="Polle J.E."/>
            <person name="Barry K."/>
            <person name="Cushman J."/>
            <person name="Schmutz J."/>
            <person name="Tran D."/>
            <person name="Hathwaick L.T."/>
            <person name="Yim W.C."/>
            <person name="Jenkins J."/>
            <person name="Mckie-Krisberg Z.M."/>
            <person name="Prochnik S."/>
            <person name="Lindquist E."/>
            <person name="Dockter R.B."/>
            <person name="Adam C."/>
            <person name="Molina H."/>
            <person name="Bunkerborg J."/>
            <person name="Jin E."/>
            <person name="Buchheim M."/>
            <person name="Magnuson J."/>
        </authorList>
    </citation>
    <scope>NUCLEOTIDE SEQUENCE</scope>
    <source>
        <strain evidence="1">CCAP 19/18</strain>
    </source>
</reference>
<dbReference type="EMBL" id="MU069763">
    <property type="protein sequence ID" value="KAF5834329.1"/>
    <property type="molecule type" value="Genomic_DNA"/>
</dbReference>
<dbReference type="PANTHER" id="PTHR14269">
    <property type="entry name" value="CDP-DIACYLGLYCEROL--GLYCEROL-3-PHOSPHATE 3-PHOSPHATIDYLTRANSFERASE-RELATED"/>
    <property type="match status" value="1"/>
</dbReference>
<comment type="caution">
    <text evidence="1">The sequence shown here is derived from an EMBL/GenBank/DDBJ whole genome shotgun (WGS) entry which is preliminary data.</text>
</comment>
<dbReference type="Proteomes" id="UP000815325">
    <property type="component" value="Unassembled WGS sequence"/>
</dbReference>
<dbReference type="InterPro" id="IPR006353">
    <property type="entry name" value="HAD-SF_hydro_IIA_CECR5"/>
</dbReference>
<dbReference type="SUPFAM" id="SSF56784">
    <property type="entry name" value="HAD-like"/>
    <property type="match status" value="1"/>
</dbReference>
<dbReference type="NCBIfam" id="TIGR01460">
    <property type="entry name" value="HAD-SF-IIA"/>
    <property type="match status" value="1"/>
</dbReference>
<evidence type="ECO:0000313" key="1">
    <source>
        <dbReference type="EMBL" id="KAF5834329.1"/>
    </source>
</evidence>
<dbReference type="InterPro" id="IPR036412">
    <property type="entry name" value="HAD-like_sf"/>
</dbReference>
<evidence type="ECO:0000313" key="2">
    <source>
        <dbReference type="Proteomes" id="UP000815325"/>
    </source>
</evidence>
<gene>
    <name evidence="1" type="ORF">DUNSADRAFT_9030</name>
</gene>
<name>A0ABQ7GID7_DUNSA</name>